<evidence type="ECO:0000259" key="4">
    <source>
        <dbReference type="Pfam" id="PF13802"/>
    </source>
</evidence>
<dbReference type="InterPro" id="IPR033403">
    <property type="entry name" value="DUF5110"/>
</dbReference>
<name>A0A939H985_9CLOT</name>
<evidence type="ECO:0000256" key="2">
    <source>
        <dbReference type="RuleBase" id="RU361185"/>
    </source>
</evidence>
<dbReference type="Pfam" id="PF13802">
    <property type="entry name" value="Gal_mutarotas_2"/>
    <property type="match status" value="1"/>
</dbReference>
<dbReference type="Pfam" id="PF21365">
    <property type="entry name" value="Glyco_hydro_31_3rd"/>
    <property type="match status" value="1"/>
</dbReference>
<accession>A0A939H985</accession>
<dbReference type="SUPFAM" id="SSF51445">
    <property type="entry name" value="(Trans)glycosidases"/>
    <property type="match status" value="1"/>
</dbReference>
<gene>
    <name evidence="7" type="ORF">J3A84_03000</name>
</gene>
<dbReference type="SUPFAM" id="SSF51011">
    <property type="entry name" value="Glycosyl hydrolase domain"/>
    <property type="match status" value="1"/>
</dbReference>
<feature type="domain" description="Glycosyl hydrolase family 31 C-terminal" evidence="6">
    <location>
        <begin position="596"/>
        <end position="684"/>
    </location>
</feature>
<reference evidence="7" key="1">
    <citation type="submission" date="2021-03" db="EMBL/GenBank/DDBJ databases">
        <title>Proteiniclasticum marinus sp. nov., isolated from tidal flat sediment.</title>
        <authorList>
            <person name="Namirimu T."/>
            <person name="Yang J.-A."/>
            <person name="Yang S.-H."/>
            <person name="Kim Y.-J."/>
            <person name="Kwon K.K."/>
        </authorList>
    </citation>
    <scope>NUCLEOTIDE SEQUENCE</scope>
    <source>
        <strain evidence="7">SCR006</strain>
    </source>
</reference>
<dbReference type="EMBL" id="JAFNJU010000002">
    <property type="protein sequence ID" value="MBO1264010.1"/>
    <property type="molecule type" value="Genomic_DNA"/>
</dbReference>
<dbReference type="GO" id="GO:0005975">
    <property type="term" value="P:carbohydrate metabolic process"/>
    <property type="evidence" value="ECO:0007669"/>
    <property type="project" value="InterPro"/>
</dbReference>
<dbReference type="InterPro" id="IPR011013">
    <property type="entry name" value="Gal_mutarotase_sf_dom"/>
</dbReference>
<protein>
    <submittedName>
        <fullName evidence="7">DUF4968 domain-containing protein</fullName>
    </submittedName>
</protein>
<evidence type="ECO:0000259" key="3">
    <source>
        <dbReference type="Pfam" id="PF01055"/>
    </source>
</evidence>
<dbReference type="InterPro" id="IPR048395">
    <property type="entry name" value="Glyco_hydro_31_C"/>
</dbReference>
<dbReference type="Gene3D" id="3.20.20.80">
    <property type="entry name" value="Glycosidases"/>
    <property type="match status" value="1"/>
</dbReference>
<dbReference type="AlphaFoldDB" id="A0A939H985"/>
<keyword evidence="2" id="KW-0326">Glycosidase</keyword>
<comment type="caution">
    <text evidence="7">The sequence shown here is derived from an EMBL/GenBank/DDBJ whole genome shotgun (WGS) entry which is preliminary data.</text>
</comment>
<dbReference type="Pfam" id="PF17137">
    <property type="entry name" value="DUF5110"/>
    <property type="match status" value="1"/>
</dbReference>
<dbReference type="RefSeq" id="WP_207598533.1">
    <property type="nucleotide sequence ID" value="NZ_JAFNJU010000002.1"/>
</dbReference>
<feature type="domain" description="Glycoside hydrolase family 31 TIM barrel" evidence="3">
    <location>
        <begin position="256"/>
        <end position="588"/>
    </location>
</feature>
<dbReference type="InterPro" id="IPR013780">
    <property type="entry name" value="Glyco_hydro_b"/>
</dbReference>
<feature type="domain" description="Glycoside hydrolase family 31 N-terminal" evidence="4">
    <location>
        <begin position="25"/>
        <end position="210"/>
    </location>
</feature>
<dbReference type="Pfam" id="PF01055">
    <property type="entry name" value="Glyco_hydro_31_2nd"/>
    <property type="match status" value="1"/>
</dbReference>
<dbReference type="InterPro" id="IPR025887">
    <property type="entry name" value="Glyco_hydro_31_N_dom"/>
</dbReference>
<dbReference type="InterPro" id="IPR017853">
    <property type="entry name" value="GH"/>
</dbReference>
<organism evidence="7 8">
    <name type="scientific">Proteiniclasticum aestuarii</name>
    <dbReference type="NCBI Taxonomy" id="2817862"/>
    <lineage>
        <taxon>Bacteria</taxon>
        <taxon>Bacillati</taxon>
        <taxon>Bacillota</taxon>
        <taxon>Clostridia</taxon>
        <taxon>Eubacteriales</taxon>
        <taxon>Clostridiaceae</taxon>
        <taxon>Proteiniclasticum</taxon>
    </lineage>
</organism>
<sequence length="839" mass="96846">MLLKEFVSMEKTENGYLVHGDAADIMIVFLDDHVVRIRTSFDKTFRESSYALVTTAWEDELDELLSEERTKIEALDVPYEETDKKITFRTKKLILTLRKNPLSFVLTDREGNLLYKDLKERAYEKDHLGRLSHFTCIDPEKDHFYGFGEKTGHVDKMGRRMRMSPKDAIGHDPEFGEPLYKHIPFYIRAQRDSGRSVGFFYNNAHDSVFDMGNEISGYWERYAYYQVEGGDLDLFVVYGPDMKKVLDGYTWLTGRPALPTKQSLGYTASTMYYAELEERCDEEIYKVIDKHFKEKIYIDNFWLASGYSAGEEDKLRYIFNWNRKRFPDPEGFFQKMESMGINVIPNMKPGILPNHPYREVFEKNDVFVKTPDGQSDYQGRWWGGTGRFVDFTSEAGRNTWKELLKETLLAKGSKTVWNDNCEYDGVEDRRAFCDNNGKGGTMEELKIIHSNMMAYVGKKALAEMYPEERPYIINRAGYAGIQRYAQVWGGDNLTDWRTVKFNIATILGMGLSGVPNMGCDIGGFAGPAPEGELLLRWIQSGVFQPRFCMNSANTDNTVTQPWMYAEHLPEIQEAFALRYRMIPYLYSLMRQAHESGVPAMRPLFLEFPKDPNCYGDQHMTFLFGPSVLVANVVEKGAKERRLYLPKGASWYDMNDRYKVYEGGQTITIPVEEHSIPMFLRSDAVFMTSEDIHQASTDVMRSLDFVISADKRSSFLFYDDDGHSKSFEDGVYSRTSIRVDAGVKIVITFDKEGSYEDTVTDLTLQVLSKEKGALWVSVDGHMLPRFLVKENLDESMEGWYYDLSTRSVLVKTKKPKKDHFEIIVSREKFDLIGMEQEEVL</sequence>
<dbReference type="InterPro" id="IPR000322">
    <property type="entry name" value="Glyco_hydro_31_TIM"/>
</dbReference>
<evidence type="ECO:0000259" key="6">
    <source>
        <dbReference type="Pfam" id="PF21365"/>
    </source>
</evidence>
<evidence type="ECO:0000313" key="7">
    <source>
        <dbReference type="EMBL" id="MBO1264010.1"/>
    </source>
</evidence>
<evidence type="ECO:0000259" key="5">
    <source>
        <dbReference type="Pfam" id="PF17137"/>
    </source>
</evidence>
<comment type="similarity">
    <text evidence="1 2">Belongs to the glycosyl hydrolase 31 family.</text>
</comment>
<evidence type="ECO:0000256" key="1">
    <source>
        <dbReference type="ARBA" id="ARBA00007806"/>
    </source>
</evidence>
<dbReference type="Gene3D" id="2.60.40.1180">
    <property type="entry name" value="Golgi alpha-mannosidase II"/>
    <property type="match status" value="2"/>
</dbReference>
<dbReference type="SUPFAM" id="SSF74650">
    <property type="entry name" value="Galactose mutarotase-like"/>
    <property type="match status" value="1"/>
</dbReference>
<dbReference type="Gene3D" id="2.60.40.1760">
    <property type="entry name" value="glycosyl hydrolase (family 31)"/>
    <property type="match status" value="1"/>
</dbReference>
<keyword evidence="8" id="KW-1185">Reference proteome</keyword>
<dbReference type="CDD" id="cd06599">
    <property type="entry name" value="GH31_glycosidase_Aec37"/>
    <property type="match status" value="1"/>
</dbReference>
<dbReference type="PANTHER" id="PTHR22762">
    <property type="entry name" value="ALPHA-GLUCOSIDASE"/>
    <property type="match status" value="1"/>
</dbReference>
<dbReference type="CDD" id="cd14752">
    <property type="entry name" value="GH31_N"/>
    <property type="match status" value="1"/>
</dbReference>
<proteinExistence type="inferred from homology"/>
<dbReference type="PANTHER" id="PTHR22762:SF165">
    <property type="entry name" value="PUTATIVE (AFU_ORTHOLOGUE AFUA_1G06560)-RELATED"/>
    <property type="match status" value="1"/>
</dbReference>
<dbReference type="GO" id="GO:0030246">
    <property type="term" value="F:carbohydrate binding"/>
    <property type="evidence" value="ECO:0007669"/>
    <property type="project" value="InterPro"/>
</dbReference>
<dbReference type="GO" id="GO:0004553">
    <property type="term" value="F:hydrolase activity, hydrolyzing O-glycosyl compounds"/>
    <property type="evidence" value="ECO:0007669"/>
    <property type="project" value="InterPro"/>
</dbReference>
<dbReference type="Proteomes" id="UP000664218">
    <property type="component" value="Unassembled WGS sequence"/>
</dbReference>
<feature type="domain" description="DUF5110" evidence="5">
    <location>
        <begin position="707"/>
        <end position="760"/>
    </location>
</feature>
<keyword evidence="2" id="KW-0378">Hydrolase</keyword>
<evidence type="ECO:0000313" key="8">
    <source>
        <dbReference type="Proteomes" id="UP000664218"/>
    </source>
</evidence>